<name>A0AA37WKC2_9GAMM</name>
<gene>
    <name evidence="2" type="ORF">GCM10007877_01200</name>
</gene>
<feature type="chain" id="PRO_5041227207" evidence="1">
    <location>
        <begin position="20"/>
        <end position="139"/>
    </location>
</feature>
<protein>
    <submittedName>
        <fullName evidence="2">Uncharacterized protein</fullName>
    </submittedName>
</protein>
<reference evidence="2 3" key="1">
    <citation type="journal article" date="2014" name="Int. J. Syst. Evol. Microbiol.">
        <title>Complete genome sequence of Corynebacterium casei LMG S-19264T (=DSM 44701T), isolated from a smear-ripened cheese.</title>
        <authorList>
            <consortium name="US DOE Joint Genome Institute (JGI-PGF)"/>
            <person name="Walter F."/>
            <person name="Albersmeier A."/>
            <person name="Kalinowski J."/>
            <person name="Ruckert C."/>
        </authorList>
    </citation>
    <scope>NUCLEOTIDE SEQUENCE [LARGE SCALE GENOMIC DNA]</scope>
    <source>
        <strain evidence="2 3">NBRC 110095</strain>
    </source>
</reference>
<dbReference type="AlphaFoldDB" id="A0AA37WKC2"/>
<keyword evidence="3" id="KW-1185">Reference proteome</keyword>
<keyword evidence="1" id="KW-0732">Signal</keyword>
<proteinExistence type="predicted"/>
<sequence>MKHLLLGFLLLISTPLIKANELINNTKTNSTIIPLKNGITLASTNINEKPHTIAVIHDFGGLIAGIDLTKMLNQPGSPIQLYQQFGYDTLATLIAQASPLYHVKLTYNDLLSPAGTGFHHIALGLNYRKHADEVGAEYQ</sequence>
<feature type="signal peptide" evidence="1">
    <location>
        <begin position="1"/>
        <end position="19"/>
    </location>
</feature>
<organism evidence="2 3">
    <name type="scientific">Marinibactrum halimedae</name>
    <dbReference type="NCBI Taxonomy" id="1444977"/>
    <lineage>
        <taxon>Bacteria</taxon>
        <taxon>Pseudomonadati</taxon>
        <taxon>Pseudomonadota</taxon>
        <taxon>Gammaproteobacteria</taxon>
        <taxon>Cellvibrionales</taxon>
        <taxon>Cellvibrionaceae</taxon>
        <taxon>Marinibactrum</taxon>
    </lineage>
</organism>
<evidence type="ECO:0000313" key="3">
    <source>
        <dbReference type="Proteomes" id="UP001156870"/>
    </source>
</evidence>
<evidence type="ECO:0000313" key="2">
    <source>
        <dbReference type="EMBL" id="GLS24409.1"/>
    </source>
</evidence>
<dbReference type="EMBL" id="BSPD01000003">
    <property type="protein sequence ID" value="GLS24409.1"/>
    <property type="molecule type" value="Genomic_DNA"/>
</dbReference>
<dbReference type="Proteomes" id="UP001156870">
    <property type="component" value="Unassembled WGS sequence"/>
</dbReference>
<dbReference type="RefSeq" id="WP_232595613.1">
    <property type="nucleotide sequence ID" value="NZ_BSPD01000003.1"/>
</dbReference>
<evidence type="ECO:0000256" key="1">
    <source>
        <dbReference type="SAM" id="SignalP"/>
    </source>
</evidence>
<comment type="caution">
    <text evidence="2">The sequence shown here is derived from an EMBL/GenBank/DDBJ whole genome shotgun (WGS) entry which is preliminary data.</text>
</comment>
<accession>A0AA37WKC2</accession>